<evidence type="ECO:0000313" key="4">
    <source>
        <dbReference type="RefSeq" id="XP_016460909.1"/>
    </source>
</evidence>
<dbReference type="Pfam" id="PF14244">
    <property type="entry name" value="Retrotran_gag_3"/>
    <property type="match status" value="1"/>
</dbReference>
<dbReference type="GeneID" id="107784312"/>
<feature type="region of interest" description="Disordered" evidence="1">
    <location>
        <begin position="368"/>
        <end position="388"/>
    </location>
</feature>
<organism evidence="3 4">
    <name type="scientific">Nicotiana tabacum</name>
    <name type="common">Common tobacco</name>
    <dbReference type="NCBI Taxonomy" id="4097"/>
    <lineage>
        <taxon>Eukaryota</taxon>
        <taxon>Viridiplantae</taxon>
        <taxon>Streptophyta</taxon>
        <taxon>Embryophyta</taxon>
        <taxon>Tracheophyta</taxon>
        <taxon>Spermatophyta</taxon>
        <taxon>Magnoliopsida</taxon>
        <taxon>eudicotyledons</taxon>
        <taxon>Gunneridae</taxon>
        <taxon>Pentapetalae</taxon>
        <taxon>asterids</taxon>
        <taxon>lamiids</taxon>
        <taxon>Solanales</taxon>
        <taxon>Solanaceae</taxon>
        <taxon>Nicotianoideae</taxon>
        <taxon>Nicotianeae</taxon>
        <taxon>Nicotiana</taxon>
    </lineage>
</organism>
<dbReference type="OrthoDB" id="1304413at2759"/>
<feature type="compositionally biased region" description="Polar residues" evidence="1">
    <location>
        <begin position="371"/>
        <end position="388"/>
    </location>
</feature>
<gene>
    <name evidence="4" type="primary">LOC107784312</name>
</gene>
<reference evidence="3" key="1">
    <citation type="journal article" date="2014" name="Nat. Commun.">
        <title>The tobacco genome sequence and its comparison with those of tomato and potato.</title>
        <authorList>
            <person name="Sierro N."/>
            <person name="Battey J.N."/>
            <person name="Ouadi S."/>
            <person name="Bakaher N."/>
            <person name="Bovet L."/>
            <person name="Willig A."/>
            <person name="Goepfert S."/>
            <person name="Peitsch M.C."/>
            <person name="Ivanov N.V."/>
        </authorList>
    </citation>
    <scope>NUCLEOTIDE SEQUENCE [LARGE SCALE GENOMIC DNA]</scope>
</reference>
<dbReference type="PaxDb" id="4097-A0A1S3Z962"/>
<evidence type="ECO:0000259" key="2">
    <source>
        <dbReference type="Pfam" id="PF14244"/>
    </source>
</evidence>
<dbReference type="Proteomes" id="UP000790787">
    <property type="component" value="Chromosome 11"/>
</dbReference>
<accession>A0A1S3Z962</accession>
<proteinExistence type="predicted"/>
<keyword evidence="3" id="KW-1185">Reference proteome</keyword>
<evidence type="ECO:0000256" key="1">
    <source>
        <dbReference type="SAM" id="MobiDB-lite"/>
    </source>
</evidence>
<name>A0A1S3Z962_TOBAC</name>
<dbReference type="PANTHER" id="PTHR37610:SF6">
    <property type="entry name" value="GAG-POLYPEPTIDE OF LTR COPIA-TYPE-RELATED"/>
    <property type="match status" value="1"/>
</dbReference>
<reference evidence="4" key="2">
    <citation type="submission" date="2025-08" db="UniProtKB">
        <authorList>
            <consortium name="RefSeq"/>
        </authorList>
    </citation>
    <scope>IDENTIFICATION</scope>
    <source>
        <tissue evidence="4">Leaf</tissue>
    </source>
</reference>
<dbReference type="KEGG" id="nta:107784312"/>
<dbReference type="RefSeq" id="XP_016460909.1">
    <property type="nucleotide sequence ID" value="XM_016605423.1"/>
</dbReference>
<protein>
    <submittedName>
        <fullName evidence="4">Uncharacterized protein LOC107784312</fullName>
    </submittedName>
</protein>
<sequence>MVETTITPTAEASSVAKFVAYDANHPYHLNSSVSPGMTLVNSVFEGRGYPGWRRTILLSLSAKKKIGFINGGCRPLDLKSPEYEQWSCVNDMVISWILNALSNYIADSVIYSKTAKDLWESLEQRFGRSNGAKLYHLQKELLGLAQGNCDIAGYFTKIKRLWDELDALNVIICCSCVCERKAKLTKSLEDQRLIQFLMGLNDTYAQARGNILMMNHLPSMDVAYSLLLQDENQRKVYANAQFNSQSVSFMVVGEDKLPNAQLLADFTAFMSTGQGKNFQRSRNQAQRGGGIGPKFNNTGQRFAKPQQKFKGRKKYNPNVTCSYCGKTRYSQKDCYRIIGFPEDFEFTNQKGYQNQIKGNTVLIYEEHEGSAGQNSEHNNNFGQQLSKE</sequence>
<feature type="domain" description="Retrotransposon Copia-like N-terminal" evidence="2">
    <location>
        <begin position="34"/>
        <end position="73"/>
    </location>
</feature>
<feature type="compositionally biased region" description="Polar residues" evidence="1">
    <location>
        <begin position="277"/>
        <end position="286"/>
    </location>
</feature>
<dbReference type="PANTHER" id="PTHR37610">
    <property type="entry name" value="CCHC-TYPE DOMAIN-CONTAINING PROTEIN"/>
    <property type="match status" value="1"/>
</dbReference>
<dbReference type="AlphaFoldDB" id="A0A1S3Z962"/>
<feature type="region of interest" description="Disordered" evidence="1">
    <location>
        <begin position="277"/>
        <end position="300"/>
    </location>
</feature>
<dbReference type="InterPro" id="IPR029472">
    <property type="entry name" value="Copia-like_N"/>
</dbReference>
<evidence type="ECO:0000313" key="3">
    <source>
        <dbReference type="Proteomes" id="UP000790787"/>
    </source>
</evidence>